<accession>A0A7S7M7W7</accession>
<sequence>MDGQEFEGLAASSRSFRRYDGSLVEEDALRSLVAAARLAPSGNNKQVLRFRLVAGAPACATTFSHLGWAALLKDWDGPTAGERPGGYVVICLPKKLATNPIRLMDTGIAAQTMALAARARGLGCCMLRNFDAALAADLALPDDLTPVLVLAVGVPVEHVVLEDVGASGEHGLAYWRETDGSHHVPKLSVGELLV</sequence>
<evidence type="ECO:0000313" key="4">
    <source>
        <dbReference type="EMBL" id="QOY60311.1"/>
    </source>
</evidence>
<dbReference type="Proteomes" id="UP000593735">
    <property type="component" value="Chromosome"/>
</dbReference>
<dbReference type="AlphaFoldDB" id="A0A7S7M7W7"/>
<evidence type="ECO:0000313" key="5">
    <source>
        <dbReference type="Proteomes" id="UP000593735"/>
    </source>
</evidence>
<proteinExistence type="inferred from homology"/>
<dbReference type="PANTHER" id="PTHR43673">
    <property type="entry name" value="NAD(P)H NITROREDUCTASE YDGI-RELATED"/>
    <property type="match status" value="1"/>
</dbReference>
<keyword evidence="2" id="KW-0560">Oxidoreductase</keyword>
<protein>
    <submittedName>
        <fullName evidence="4">Nitroreductase family protein</fullName>
    </submittedName>
</protein>
<dbReference type="Gene3D" id="2.20.180.10">
    <property type="entry name" value="putative fmn-dependent nitroreductase like domains"/>
    <property type="match status" value="1"/>
</dbReference>
<evidence type="ECO:0000259" key="3">
    <source>
        <dbReference type="Pfam" id="PF00881"/>
    </source>
</evidence>
<keyword evidence="5" id="KW-1185">Reference proteome</keyword>
<dbReference type="InterPro" id="IPR000415">
    <property type="entry name" value="Nitroreductase-like"/>
</dbReference>
<dbReference type="InterPro" id="IPR023312">
    <property type="entry name" value="Put_nitroreductase_C_bac"/>
</dbReference>
<feature type="domain" description="Nitroreductase" evidence="3">
    <location>
        <begin position="14"/>
        <end position="153"/>
    </location>
</feature>
<dbReference type="PANTHER" id="PTHR43673:SF10">
    <property type="entry name" value="NADH DEHYDROGENASE_NAD(P)H NITROREDUCTASE XCC3605-RELATED"/>
    <property type="match status" value="1"/>
</dbReference>
<name>A0A7S7M7W7_9ACTN</name>
<dbReference type="SUPFAM" id="SSF55469">
    <property type="entry name" value="FMN-dependent nitroreductase-like"/>
    <property type="match status" value="1"/>
</dbReference>
<evidence type="ECO:0000256" key="2">
    <source>
        <dbReference type="ARBA" id="ARBA00023002"/>
    </source>
</evidence>
<dbReference type="Pfam" id="PF00881">
    <property type="entry name" value="Nitroreductase"/>
    <property type="match status" value="1"/>
</dbReference>
<gene>
    <name evidence="4" type="ORF">INP52_07845</name>
</gene>
<dbReference type="Gene3D" id="3.40.109.10">
    <property type="entry name" value="NADH Oxidase"/>
    <property type="match status" value="1"/>
</dbReference>
<dbReference type="RefSeq" id="WP_194370635.1">
    <property type="nucleotide sequence ID" value="NZ_CP063767.1"/>
</dbReference>
<dbReference type="InterPro" id="IPR029479">
    <property type="entry name" value="Nitroreductase"/>
</dbReference>
<dbReference type="KEGG" id="tio:INP52_07845"/>
<comment type="similarity">
    <text evidence="1">Belongs to the nitroreductase family.</text>
</comment>
<dbReference type="CDD" id="cd02062">
    <property type="entry name" value="Nitro_FMN_reductase"/>
    <property type="match status" value="1"/>
</dbReference>
<dbReference type="GO" id="GO:0016491">
    <property type="term" value="F:oxidoreductase activity"/>
    <property type="evidence" value="ECO:0007669"/>
    <property type="project" value="UniProtKB-KW"/>
</dbReference>
<evidence type="ECO:0000256" key="1">
    <source>
        <dbReference type="ARBA" id="ARBA00007118"/>
    </source>
</evidence>
<dbReference type="EMBL" id="CP063767">
    <property type="protein sequence ID" value="QOY60311.1"/>
    <property type="molecule type" value="Genomic_DNA"/>
</dbReference>
<organism evidence="4 5">
    <name type="scientific">Thermophilibacter immobilis</name>
    <dbReference type="NCBI Taxonomy" id="2779519"/>
    <lineage>
        <taxon>Bacteria</taxon>
        <taxon>Bacillati</taxon>
        <taxon>Actinomycetota</taxon>
        <taxon>Coriobacteriia</taxon>
        <taxon>Coriobacteriales</taxon>
        <taxon>Atopobiaceae</taxon>
        <taxon>Thermophilibacter</taxon>
    </lineage>
</organism>
<reference evidence="4 5" key="1">
    <citation type="submission" date="2020-10" db="EMBL/GenBank/DDBJ databases">
        <title>Olsenella immobilis sp.nov., isolated from the mud in a fermentation cellar used for the production of Chinese strong-flavoured liquor.</title>
        <authorList>
            <person name="Lu L."/>
        </authorList>
    </citation>
    <scope>NUCLEOTIDE SEQUENCE [LARGE SCALE GENOMIC DNA]</scope>
    <source>
        <strain evidence="4 5">LZLJ-2</strain>
    </source>
</reference>